<gene>
    <name evidence="1" type="ORF">E1B28_002940</name>
</gene>
<protein>
    <submittedName>
        <fullName evidence="1">Uncharacterized protein</fullName>
    </submittedName>
</protein>
<dbReference type="Proteomes" id="UP001049176">
    <property type="component" value="Chromosome 11"/>
</dbReference>
<name>A0A9P7RKJ8_9AGAR</name>
<evidence type="ECO:0000313" key="2">
    <source>
        <dbReference type="Proteomes" id="UP001049176"/>
    </source>
</evidence>
<keyword evidence="2" id="KW-1185">Reference proteome</keyword>
<sequence>MIPILYRGVALSKLHPACCAPLQLLCRCGKSAHSPLRKANVIRAILKMNYVLLSSVWQVSDHVEFLLATDRKHEGRASRRGQLLSTLVNVLVTPTNLFHRHSWMALSVLCFFNMFRP</sequence>
<proteinExistence type="predicted"/>
<evidence type="ECO:0000313" key="1">
    <source>
        <dbReference type="EMBL" id="KAG7085377.1"/>
    </source>
</evidence>
<accession>A0A9P7RKJ8</accession>
<reference evidence="1" key="1">
    <citation type="journal article" date="2021" name="Genome Biol. Evol.">
        <title>The assembled and annotated genome of the fairy-ring fungus Marasmius oreades.</title>
        <authorList>
            <person name="Hiltunen M."/>
            <person name="Ament-Velasquez S.L."/>
            <person name="Johannesson H."/>
        </authorList>
    </citation>
    <scope>NUCLEOTIDE SEQUENCE</scope>
    <source>
        <strain evidence="1">03SP1</strain>
    </source>
</reference>
<organism evidence="1 2">
    <name type="scientific">Marasmius oreades</name>
    <name type="common">fairy-ring Marasmius</name>
    <dbReference type="NCBI Taxonomy" id="181124"/>
    <lineage>
        <taxon>Eukaryota</taxon>
        <taxon>Fungi</taxon>
        <taxon>Dikarya</taxon>
        <taxon>Basidiomycota</taxon>
        <taxon>Agaricomycotina</taxon>
        <taxon>Agaricomycetes</taxon>
        <taxon>Agaricomycetidae</taxon>
        <taxon>Agaricales</taxon>
        <taxon>Marasmiineae</taxon>
        <taxon>Marasmiaceae</taxon>
        <taxon>Marasmius</taxon>
    </lineage>
</organism>
<comment type="caution">
    <text evidence="1">The sequence shown here is derived from an EMBL/GenBank/DDBJ whole genome shotgun (WGS) entry which is preliminary data.</text>
</comment>
<dbReference type="RefSeq" id="XP_043001848.1">
    <property type="nucleotide sequence ID" value="XM_043159894.1"/>
</dbReference>
<dbReference type="GeneID" id="66072016"/>
<dbReference type="AlphaFoldDB" id="A0A9P7RKJ8"/>
<dbReference type="KEGG" id="more:E1B28_002940"/>
<dbReference type="EMBL" id="CM032191">
    <property type="protein sequence ID" value="KAG7085377.1"/>
    <property type="molecule type" value="Genomic_DNA"/>
</dbReference>